<dbReference type="SMART" id="SM00283">
    <property type="entry name" value="MA"/>
    <property type="match status" value="1"/>
</dbReference>
<reference evidence="7 8" key="1">
    <citation type="journal article" date="2011" name="J. Bacteriol.">
        <title>Complete genome sequence of the cellulose-degrading bacterium Cellulosilyticum lentocellum.</title>
        <authorList>
            <consortium name="US DOE Joint Genome Institute"/>
            <person name="Miller D.A."/>
            <person name="Suen G."/>
            <person name="Bruce D."/>
            <person name="Copeland A."/>
            <person name="Cheng J.F."/>
            <person name="Detter C."/>
            <person name="Goodwin L.A."/>
            <person name="Han C.S."/>
            <person name="Hauser L.J."/>
            <person name="Land M.L."/>
            <person name="Lapidus A."/>
            <person name="Lucas S."/>
            <person name="Meincke L."/>
            <person name="Pitluck S."/>
            <person name="Tapia R."/>
            <person name="Teshima H."/>
            <person name="Woyke T."/>
            <person name="Fox B.G."/>
            <person name="Angert E.R."/>
            <person name="Currie C.R."/>
        </authorList>
    </citation>
    <scope>NUCLEOTIDE SEQUENCE [LARGE SCALE GENOMIC DNA]</scope>
    <source>
        <strain evidence="8">ATCC 49066 / DSM 5427 / NCIMB 11756 / RHM5</strain>
    </source>
</reference>
<sequence>MRSEMKQYDVNRVHIFIVRLIWIMAVVLFAEQFIGSKEINIEDWVILATPIIATIVIKNKILGTTFKGVILILLPALVGLIVAIAENGTNTSLLVLLATSSIAILYFSTKILVVYAAVINVLLIVGSFILGLPLLGKDISLVYRVKGMLFFELGLVILYIIAKWGGEYMDYSIENAKKSQEMVDKLQEAVKTISTNTEVLNQNIYQVNEAIQSLNEVNHQITISIEQTAQGTEEQAKGIVKLTEWMKDAEDKMSFAKETTDEMSKVSTTIDAEVANSHITIEDMNQQMQEITEAVEASLNNVLELENKIEHIGEFLNAITGIARQTNLLALNASIEAARAGEAGKGFAVVADEIKNLAEECSQVVDAIREIILSLQEKSVVTKEQVIKGSKATATGVEAVKSVKGVFNHLVEAVETLNGQIAIEVDSIHTILEVFIKMNDETNVLASISEEHTAMAEEVNNATRIQNKHFNEMRENLITIKRLGDNLKESIQ</sequence>
<keyword evidence="5" id="KW-0472">Membrane</keyword>
<dbReference type="AlphaFoldDB" id="F2JL04"/>
<keyword evidence="8" id="KW-1185">Reference proteome</keyword>
<evidence type="ECO:0000256" key="4">
    <source>
        <dbReference type="SAM" id="Coils"/>
    </source>
</evidence>
<dbReference type="EMBL" id="CP002582">
    <property type="protein sequence ID" value="ADZ84545.1"/>
    <property type="molecule type" value="Genomic_DNA"/>
</dbReference>
<feature type="transmembrane region" description="Helical" evidence="5">
    <location>
        <begin position="141"/>
        <end position="162"/>
    </location>
</feature>
<dbReference type="PROSITE" id="PS50111">
    <property type="entry name" value="CHEMOTAXIS_TRANSDUC_2"/>
    <property type="match status" value="1"/>
</dbReference>
<evidence type="ECO:0000313" key="8">
    <source>
        <dbReference type="Proteomes" id="UP000008467"/>
    </source>
</evidence>
<dbReference type="eggNOG" id="COG0840">
    <property type="taxonomic scope" value="Bacteria"/>
</dbReference>
<protein>
    <submittedName>
        <fullName evidence="7">Methyl-accepting chemotaxis sensory transducer</fullName>
    </submittedName>
</protein>
<accession>F2JL04</accession>
<dbReference type="GO" id="GO:0007165">
    <property type="term" value="P:signal transduction"/>
    <property type="evidence" value="ECO:0007669"/>
    <property type="project" value="UniProtKB-KW"/>
</dbReference>
<dbReference type="STRING" id="642492.Clole_2846"/>
<dbReference type="Proteomes" id="UP000008467">
    <property type="component" value="Chromosome"/>
</dbReference>
<feature type="transmembrane region" description="Helical" evidence="5">
    <location>
        <begin position="69"/>
        <end position="85"/>
    </location>
</feature>
<evidence type="ECO:0000256" key="2">
    <source>
        <dbReference type="ARBA" id="ARBA00029447"/>
    </source>
</evidence>
<comment type="similarity">
    <text evidence="2">Belongs to the methyl-accepting chemotaxis (MCP) protein family.</text>
</comment>
<evidence type="ECO:0000259" key="6">
    <source>
        <dbReference type="PROSITE" id="PS50111"/>
    </source>
</evidence>
<evidence type="ECO:0000256" key="5">
    <source>
        <dbReference type="SAM" id="Phobius"/>
    </source>
</evidence>
<dbReference type="HOGENOM" id="CLU_000445_107_18_9"/>
<keyword evidence="1 3" id="KW-0807">Transducer</keyword>
<dbReference type="Pfam" id="PF00015">
    <property type="entry name" value="MCPsignal"/>
    <property type="match status" value="1"/>
</dbReference>
<dbReference type="GO" id="GO:0006935">
    <property type="term" value="P:chemotaxis"/>
    <property type="evidence" value="ECO:0007669"/>
    <property type="project" value="InterPro"/>
</dbReference>
<evidence type="ECO:0000256" key="3">
    <source>
        <dbReference type="PROSITE-ProRule" id="PRU00284"/>
    </source>
</evidence>
<feature type="transmembrane region" description="Helical" evidence="5">
    <location>
        <begin position="91"/>
        <end position="107"/>
    </location>
</feature>
<dbReference type="InterPro" id="IPR004089">
    <property type="entry name" value="MCPsignal_dom"/>
</dbReference>
<feature type="domain" description="Methyl-accepting transducer" evidence="6">
    <location>
        <begin position="210"/>
        <end position="460"/>
    </location>
</feature>
<dbReference type="GO" id="GO:0016020">
    <property type="term" value="C:membrane"/>
    <property type="evidence" value="ECO:0007669"/>
    <property type="project" value="InterPro"/>
</dbReference>
<dbReference type="KEGG" id="cle:Clole_2846"/>
<dbReference type="InterPro" id="IPR004090">
    <property type="entry name" value="Chemotax_Me-accpt_rcpt"/>
</dbReference>
<feature type="transmembrane region" description="Helical" evidence="5">
    <location>
        <begin position="114"/>
        <end position="135"/>
    </location>
</feature>
<feature type="transmembrane region" description="Helical" evidence="5">
    <location>
        <begin position="12"/>
        <end position="35"/>
    </location>
</feature>
<keyword evidence="4" id="KW-0175">Coiled coil</keyword>
<evidence type="ECO:0000313" key="7">
    <source>
        <dbReference type="EMBL" id="ADZ84545.1"/>
    </source>
</evidence>
<dbReference type="RefSeq" id="WP_013657826.1">
    <property type="nucleotide sequence ID" value="NC_015275.1"/>
</dbReference>
<name>F2JL04_CELLD</name>
<dbReference type="Gene3D" id="1.10.287.950">
    <property type="entry name" value="Methyl-accepting chemotaxis protein"/>
    <property type="match status" value="1"/>
</dbReference>
<evidence type="ECO:0000256" key="1">
    <source>
        <dbReference type="ARBA" id="ARBA00023224"/>
    </source>
</evidence>
<dbReference type="SUPFAM" id="SSF58104">
    <property type="entry name" value="Methyl-accepting chemotaxis protein (MCP) signaling domain"/>
    <property type="match status" value="1"/>
</dbReference>
<dbReference type="PANTHER" id="PTHR32089">
    <property type="entry name" value="METHYL-ACCEPTING CHEMOTAXIS PROTEIN MCPB"/>
    <property type="match status" value="1"/>
</dbReference>
<keyword evidence="5" id="KW-0812">Transmembrane</keyword>
<feature type="coiled-coil region" evidence="4">
    <location>
        <begin position="281"/>
        <end position="308"/>
    </location>
</feature>
<dbReference type="GO" id="GO:0004888">
    <property type="term" value="F:transmembrane signaling receptor activity"/>
    <property type="evidence" value="ECO:0007669"/>
    <property type="project" value="InterPro"/>
</dbReference>
<proteinExistence type="inferred from homology"/>
<dbReference type="PANTHER" id="PTHR32089:SF112">
    <property type="entry name" value="LYSOZYME-LIKE PROTEIN-RELATED"/>
    <property type="match status" value="1"/>
</dbReference>
<dbReference type="PRINTS" id="PR00260">
    <property type="entry name" value="CHEMTRNSDUCR"/>
</dbReference>
<keyword evidence="5" id="KW-1133">Transmembrane helix</keyword>
<organism evidence="7 8">
    <name type="scientific">Cellulosilyticum lentocellum (strain ATCC 49066 / DSM 5427 / NCIMB 11756 / RHM5)</name>
    <name type="common">Clostridium lentocellum</name>
    <dbReference type="NCBI Taxonomy" id="642492"/>
    <lineage>
        <taxon>Bacteria</taxon>
        <taxon>Bacillati</taxon>
        <taxon>Bacillota</taxon>
        <taxon>Clostridia</taxon>
        <taxon>Lachnospirales</taxon>
        <taxon>Cellulosilyticaceae</taxon>
        <taxon>Cellulosilyticum</taxon>
    </lineage>
</organism>
<gene>
    <name evidence="7" type="ordered locus">Clole_2846</name>
</gene>